<accession>X0SEL2</accession>
<proteinExistence type="predicted"/>
<dbReference type="Gene3D" id="3.30.420.10">
    <property type="entry name" value="Ribonuclease H-like superfamily/Ribonuclease H"/>
    <property type="match status" value="1"/>
</dbReference>
<dbReference type="InterPro" id="IPR036397">
    <property type="entry name" value="RNaseH_sf"/>
</dbReference>
<dbReference type="InterPro" id="IPR001584">
    <property type="entry name" value="Integrase_cat-core"/>
</dbReference>
<dbReference type="InterPro" id="IPR012337">
    <property type="entry name" value="RNaseH-like_sf"/>
</dbReference>
<dbReference type="GO" id="GO:0015074">
    <property type="term" value="P:DNA integration"/>
    <property type="evidence" value="ECO:0007669"/>
    <property type="project" value="InterPro"/>
</dbReference>
<dbReference type="EMBL" id="BARS01001993">
    <property type="protein sequence ID" value="GAF79463.1"/>
    <property type="molecule type" value="Genomic_DNA"/>
</dbReference>
<comment type="caution">
    <text evidence="2">The sequence shown here is derived from an EMBL/GenBank/DDBJ whole genome shotgun (WGS) entry which is preliminary data.</text>
</comment>
<dbReference type="SUPFAM" id="SSF53098">
    <property type="entry name" value="Ribonuclease H-like"/>
    <property type="match status" value="1"/>
</dbReference>
<reference evidence="2" key="1">
    <citation type="journal article" date="2014" name="Front. Microbiol.">
        <title>High frequency of phylogenetically diverse reductive dehalogenase-homologous genes in deep subseafloor sedimentary metagenomes.</title>
        <authorList>
            <person name="Kawai M."/>
            <person name="Futagami T."/>
            <person name="Toyoda A."/>
            <person name="Takaki Y."/>
            <person name="Nishi S."/>
            <person name="Hori S."/>
            <person name="Arai W."/>
            <person name="Tsubouchi T."/>
            <person name="Morono Y."/>
            <person name="Uchiyama I."/>
            <person name="Ito T."/>
            <person name="Fujiyama A."/>
            <person name="Inagaki F."/>
            <person name="Takami H."/>
        </authorList>
    </citation>
    <scope>NUCLEOTIDE SEQUENCE</scope>
    <source>
        <strain evidence="2">Expedition CK06-06</strain>
    </source>
</reference>
<evidence type="ECO:0000313" key="2">
    <source>
        <dbReference type="EMBL" id="GAF79463.1"/>
    </source>
</evidence>
<protein>
    <recommendedName>
        <fullName evidence="1">Integrase catalytic domain-containing protein</fullName>
    </recommendedName>
</protein>
<organism evidence="2">
    <name type="scientific">marine sediment metagenome</name>
    <dbReference type="NCBI Taxonomy" id="412755"/>
    <lineage>
        <taxon>unclassified sequences</taxon>
        <taxon>metagenomes</taxon>
        <taxon>ecological metagenomes</taxon>
    </lineage>
</organism>
<gene>
    <name evidence="2" type="ORF">S01H1_03693</name>
</gene>
<name>X0SEL2_9ZZZZ</name>
<dbReference type="Pfam" id="PF13683">
    <property type="entry name" value="rve_3"/>
    <property type="match status" value="1"/>
</dbReference>
<dbReference type="AlphaFoldDB" id="X0SEL2"/>
<feature type="domain" description="Integrase catalytic" evidence="1">
    <location>
        <begin position="54"/>
        <end position="214"/>
    </location>
</feature>
<dbReference type="PROSITE" id="PS50994">
    <property type="entry name" value="INTEGRASE"/>
    <property type="match status" value="1"/>
</dbReference>
<evidence type="ECO:0000259" key="1">
    <source>
        <dbReference type="PROSITE" id="PS50994"/>
    </source>
</evidence>
<sequence length="296" mass="32590">MGQPQGLIVSIPNNHDGLILPEGTRVGKRGTESYGRPWATTDHCLLLTRLSAASEADPTNHWLCALCREVSPGVVLKQVTARNVVSHWDVLDVHTQAMAAAVARTLHTPQERMPFPAGAIQVDGGRGFQATIEAECQRRGIPLFILPPQCLKLNGHVERAQRTHAEEFHPVIELPDTIPDLNRLLQDWERLHNTIRPHDALGYLTPAAFLHQFDASHPIRNQEVYGRQWTSTTPCHSDNSLLMSSSMNRTAVVAQVGAVCLCLVLAAACTAEEDIAATQTAWWLAGWAMLDGRSPY</sequence>
<dbReference type="GO" id="GO:0003676">
    <property type="term" value="F:nucleic acid binding"/>
    <property type="evidence" value="ECO:0007669"/>
    <property type="project" value="InterPro"/>
</dbReference>